<reference evidence="1 2" key="2">
    <citation type="submission" date="2018-11" db="EMBL/GenBank/DDBJ databases">
        <authorList>
            <consortium name="Pathogen Informatics"/>
        </authorList>
    </citation>
    <scope>NUCLEOTIDE SEQUENCE [LARGE SCALE GENOMIC DNA]</scope>
</reference>
<dbReference type="EMBL" id="UYWY01026081">
    <property type="protein sequence ID" value="VDM50202.1"/>
    <property type="molecule type" value="Genomic_DNA"/>
</dbReference>
<dbReference type="AlphaFoldDB" id="A0A183VDR1"/>
<accession>A0A183VDR1</accession>
<protein>
    <submittedName>
        <fullName evidence="1 3">Uncharacterized protein</fullName>
    </submittedName>
</protein>
<evidence type="ECO:0000313" key="3">
    <source>
        <dbReference type="WBParaSite" id="TCNE_0001888501-mRNA-1"/>
    </source>
</evidence>
<name>A0A183VDR1_TOXCA</name>
<gene>
    <name evidence="1" type="ORF">TCNE_LOCUS18881</name>
</gene>
<organism evidence="2 3">
    <name type="scientific">Toxocara canis</name>
    <name type="common">Canine roundworm</name>
    <dbReference type="NCBI Taxonomy" id="6265"/>
    <lineage>
        <taxon>Eukaryota</taxon>
        <taxon>Metazoa</taxon>
        <taxon>Ecdysozoa</taxon>
        <taxon>Nematoda</taxon>
        <taxon>Chromadorea</taxon>
        <taxon>Rhabditida</taxon>
        <taxon>Spirurina</taxon>
        <taxon>Ascaridomorpha</taxon>
        <taxon>Ascaridoidea</taxon>
        <taxon>Toxocaridae</taxon>
        <taxon>Toxocara</taxon>
    </lineage>
</organism>
<keyword evidence="2" id="KW-1185">Reference proteome</keyword>
<dbReference type="Proteomes" id="UP000050794">
    <property type="component" value="Unassembled WGS sequence"/>
</dbReference>
<reference evidence="3" key="1">
    <citation type="submission" date="2016-06" db="UniProtKB">
        <authorList>
            <consortium name="WormBaseParasite"/>
        </authorList>
    </citation>
    <scope>IDENTIFICATION</scope>
</reference>
<evidence type="ECO:0000313" key="1">
    <source>
        <dbReference type="EMBL" id="VDM50202.1"/>
    </source>
</evidence>
<evidence type="ECO:0000313" key="2">
    <source>
        <dbReference type="Proteomes" id="UP000050794"/>
    </source>
</evidence>
<proteinExistence type="predicted"/>
<dbReference type="WBParaSite" id="TCNE_0001888501-mRNA-1">
    <property type="protein sequence ID" value="TCNE_0001888501-mRNA-1"/>
    <property type="gene ID" value="TCNE_0001888501"/>
</dbReference>
<sequence>MCTAPSASSVPTEQGGGISPFRNISAWRHMANTVLNANNAYALRPLTEAAEKRISCAVDLHSFLNTPFRRNSFLAVLIDKVCLIYILDPLY</sequence>